<sequence>METDGGAPRFLTYFRVRHHEMDALGHVNNAVYLHYLEQAAI</sequence>
<proteinExistence type="predicted"/>
<feature type="non-terminal residue" evidence="2">
    <location>
        <position position="41"/>
    </location>
</feature>
<evidence type="ECO:0000313" key="2">
    <source>
        <dbReference type="EMBL" id="CAA9545316.1"/>
    </source>
</evidence>
<organism evidence="2">
    <name type="scientific">uncultured Thermomicrobiales bacterium</name>
    <dbReference type="NCBI Taxonomy" id="1645740"/>
    <lineage>
        <taxon>Bacteria</taxon>
        <taxon>Pseudomonadati</taxon>
        <taxon>Thermomicrobiota</taxon>
        <taxon>Thermomicrobia</taxon>
        <taxon>Thermomicrobiales</taxon>
        <taxon>environmental samples</taxon>
    </lineage>
</organism>
<evidence type="ECO:0000259" key="1">
    <source>
        <dbReference type="Pfam" id="PF20791"/>
    </source>
</evidence>
<protein>
    <recommendedName>
        <fullName evidence="1">Acyl-ACP thioesterase-like C-terminal domain-containing protein</fullName>
    </recommendedName>
</protein>
<dbReference type="EMBL" id="CADCWM010000112">
    <property type="protein sequence ID" value="CAA9545316.1"/>
    <property type="molecule type" value="Genomic_DNA"/>
</dbReference>
<dbReference type="SUPFAM" id="SSF54637">
    <property type="entry name" value="Thioesterase/thiol ester dehydrase-isomerase"/>
    <property type="match status" value="1"/>
</dbReference>
<dbReference type="Gene3D" id="3.10.129.10">
    <property type="entry name" value="Hotdog Thioesterase"/>
    <property type="match status" value="1"/>
</dbReference>
<dbReference type="AlphaFoldDB" id="A0A6J4UDE5"/>
<feature type="domain" description="Acyl-ACP thioesterase-like C-terminal" evidence="1">
    <location>
        <begin position="12"/>
        <end position="38"/>
    </location>
</feature>
<accession>A0A6J4UDE5</accession>
<gene>
    <name evidence="2" type="ORF">AVDCRST_MAG88-354</name>
</gene>
<reference evidence="2" key="1">
    <citation type="submission" date="2020-02" db="EMBL/GenBank/DDBJ databases">
        <authorList>
            <person name="Meier V. D."/>
        </authorList>
    </citation>
    <scope>NUCLEOTIDE SEQUENCE</scope>
    <source>
        <strain evidence="2">AVDCRST_MAG88</strain>
    </source>
</reference>
<name>A0A6J4UDE5_9BACT</name>
<dbReference type="InterPro" id="IPR049427">
    <property type="entry name" value="Acyl-ACP_TE_C"/>
</dbReference>
<dbReference type="Pfam" id="PF20791">
    <property type="entry name" value="Acyl-ACP_TE_C"/>
    <property type="match status" value="1"/>
</dbReference>
<dbReference type="InterPro" id="IPR029069">
    <property type="entry name" value="HotDog_dom_sf"/>
</dbReference>